<evidence type="ECO:0000256" key="3">
    <source>
        <dbReference type="ARBA" id="ARBA00023163"/>
    </source>
</evidence>
<sequence length="240" mass="26153">MADHGAARSVHADLVSSDTGAFTRLPVHEQVYRRLREMVLFGELEPGQPVTIQGLTDTLGTGMTPVREGLRRLTAEGALEFRGNRRITVPVLDAGAVDELNVARLAIEPELARRAVGRLDAEAQRALRDTDARLDAAMERRDVPAYLRENHRFHAMLYAGAKAPILSALADGLWLRFGPSLRVVCEGAEALGLPDRHKEMLEAIAEQDADAAARAMAEDVSQGMARIAAHLRGPREIDIG</sequence>
<dbReference type="Proteomes" id="UP000019063">
    <property type="component" value="Unassembled WGS sequence"/>
</dbReference>
<dbReference type="EMBL" id="AQQW01000008">
    <property type="protein sequence ID" value="ETW12180.1"/>
    <property type="molecule type" value="Genomic_DNA"/>
</dbReference>
<dbReference type="InterPro" id="IPR011711">
    <property type="entry name" value="GntR_C"/>
</dbReference>
<dbReference type="InterPro" id="IPR036388">
    <property type="entry name" value="WH-like_DNA-bd_sf"/>
</dbReference>
<keyword evidence="6" id="KW-1185">Reference proteome</keyword>
<reference evidence="5 6" key="1">
    <citation type="journal article" date="2014" name="Antonie Van Leeuwenhoek">
        <title>Roseivivax atlanticus sp. nov., isolated from surface seawater of the Atlantic Ocean.</title>
        <authorList>
            <person name="Li G."/>
            <person name="Lai Q."/>
            <person name="Liu X."/>
            <person name="Sun F."/>
            <person name="Shao Z."/>
        </authorList>
    </citation>
    <scope>NUCLEOTIDE SEQUENCE [LARGE SCALE GENOMIC DNA]</scope>
    <source>
        <strain evidence="5 6">22II-s10s</strain>
    </source>
</reference>
<comment type="caution">
    <text evidence="5">The sequence shown here is derived from an EMBL/GenBank/DDBJ whole genome shotgun (WGS) entry which is preliminary data.</text>
</comment>
<dbReference type="SMART" id="SM00345">
    <property type="entry name" value="HTH_GNTR"/>
    <property type="match status" value="1"/>
</dbReference>
<dbReference type="SUPFAM" id="SSF48008">
    <property type="entry name" value="GntR ligand-binding domain-like"/>
    <property type="match status" value="1"/>
</dbReference>
<keyword evidence="2" id="KW-0238">DNA-binding</keyword>
<feature type="domain" description="HTH gntR-type" evidence="4">
    <location>
        <begin position="25"/>
        <end position="92"/>
    </location>
</feature>
<dbReference type="Gene3D" id="1.20.120.530">
    <property type="entry name" value="GntR ligand-binding domain-like"/>
    <property type="match status" value="1"/>
</dbReference>
<keyword evidence="3" id="KW-0804">Transcription</keyword>
<dbReference type="GO" id="GO:0003677">
    <property type="term" value="F:DNA binding"/>
    <property type="evidence" value="ECO:0007669"/>
    <property type="project" value="UniProtKB-KW"/>
</dbReference>
<name>W4HJK6_9RHOB</name>
<proteinExistence type="predicted"/>
<dbReference type="AlphaFoldDB" id="W4HJK6"/>
<dbReference type="RefSeq" id="WP_081749791.1">
    <property type="nucleotide sequence ID" value="NZ_AQQW01000008.1"/>
</dbReference>
<dbReference type="SMART" id="SM00895">
    <property type="entry name" value="FCD"/>
    <property type="match status" value="1"/>
</dbReference>
<dbReference type="Pfam" id="PF07729">
    <property type="entry name" value="FCD"/>
    <property type="match status" value="1"/>
</dbReference>
<dbReference type="InterPro" id="IPR036390">
    <property type="entry name" value="WH_DNA-bd_sf"/>
</dbReference>
<dbReference type="PANTHER" id="PTHR43537:SF39">
    <property type="entry name" value="HTH-TYPE TRANSCRIPTIONAL REGULATOR MCBR"/>
    <property type="match status" value="1"/>
</dbReference>
<dbReference type="PANTHER" id="PTHR43537">
    <property type="entry name" value="TRANSCRIPTIONAL REGULATOR, GNTR FAMILY"/>
    <property type="match status" value="1"/>
</dbReference>
<dbReference type="InterPro" id="IPR000524">
    <property type="entry name" value="Tscrpt_reg_HTH_GntR"/>
</dbReference>
<evidence type="ECO:0000313" key="6">
    <source>
        <dbReference type="Proteomes" id="UP000019063"/>
    </source>
</evidence>
<keyword evidence="1" id="KW-0805">Transcription regulation</keyword>
<dbReference type="STRING" id="1379903.ATO8_13832"/>
<dbReference type="SUPFAM" id="SSF46785">
    <property type="entry name" value="Winged helix' DNA-binding domain"/>
    <property type="match status" value="1"/>
</dbReference>
<dbReference type="eggNOG" id="COG1802">
    <property type="taxonomic scope" value="Bacteria"/>
</dbReference>
<evidence type="ECO:0000313" key="5">
    <source>
        <dbReference type="EMBL" id="ETW12180.1"/>
    </source>
</evidence>
<dbReference type="OrthoDB" id="9815654at2"/>
<dbReference type="Pfam" id="PF00392">
    <property type="entry name" value="GntR"/>
    <property type="match status" value="1"/>
</dbReference>
<evidence type="ECO:0000259" key="4">
    <source>
        <dbReference type="PROSITE" id="PS50949"/>
    </source>
</evidence>
<evidence type="ECO:0000256" key="2">
    <source>
        <dbReference type="ARBA" id="ARBA00023125"/>
    </source>
</evidence>
<organism evidence="5 6">
    <name type="scientific">Roseivivax marinus</name>
    <dbReference type="NCBI Taxonomy" id="1379903"/>
    <lineage>
        <taxon>Bacteria</taxon>
        <taxon>Pseudomonadati</taxon>
        <taxon>Pseudomonadota</taxon>
        <taxon>Alphaproteobacteria</taxon>
        <taxon>Rhodobacterales</taxon>
        <taxon>Roseobacteraceae</taxon>
        <taxon>Roseivivax</taxon>
    </lineage>
</organism>
<dbReference type="InterPro" id="IPR008920">
    <property type="entry name" value="TF_FadR/GntR_C"/>
</dbReference>
<evidence type="ECO:0000256" key="1">
    <source>
        <dbReference type="ARBA" id="ARBA00023015"/>
    </source>
</evidence>
<accession>W4HJK6</accession>
<protein>
    <submittedName>
        <fullName evidence="5">GntR family transcriptional regulator</fullName>
    </submittedName>
</protein>
<gene>
    <name evidence="5" type="ORF">ATO8_13832</name>
</gene>
<dbReference type="GO" id="GO:0003700">
    <property type="term" value="F:DNA-binding transcription factor activity"/>
    <property type="evidence" value="ECO:0007669"/>
    <property type="project" value="InterPro"/>
</dbReference>
<dbReference type="Gene3D" id="1.10.10.10">
    <property type="entry name" value="Winged helix-like DNA-binding domain superfamily/Winged helix DNA-binding domain"/>
    <property type="match status" value="1"/>
</dbReference>
<dbReference type="PROSITE" id="PS50949">
    <property type="entry name" value="HTH_GNTR"/>
    <property type="match status" value="1"/>
</dbReference>